<keyword evidence="12" id="KW-1185">Reference proteome</keyword>
<evidence type="ECO:0000313" key="12">
    <source>
        <dbReference type="Proteomes" id="UP001152797"/>
    </source>
</evidence>
<dbReference type="GO" id="GO:0016020">
    <property type="term" value="C:membrane"/>
    <property type="evidence" value="ECO:0007669"/>
    <property type="project" value="UniProtKB-SubCell"/>
</dbReference>
<evidence type="ECO:0000256" key="7">
    <source>
        <dbReference type="SAM" id="MobiDB-lite"/>
    </source>
</evidence>
<dbReference type="EMBL" id="CAMXCT030004857">
    <property type="protein sequence ID" value="CAL4797885.1"/>
    <property type="molecule type" value="Genomic_DNA"/>
</dbReference>
<evidence type="ECO:0000256" key="4">
    <source>
        <dbReference type="ARBA" id="ARBA00022989"/>
    </source>
</evidence>
<dbReference type="EMBL" id="CAMXCT020004857">
    <property type="protein sequence ID" value="CAL1163948.1"/>
    <property type="molecule type" value="Genomic_DNA"/>
</dbReference>
<feature type="transmembrane region" description="Helical" evidence="8">
    <location>
        <begin position="25"/>
        <end position="43"/>
    </location>
</feature>
<evidence type="ECO:0000313" key="10">
    <source>
        <dbReference type="EMBL" id="CAL1163948.1"/>
    </source>
</evidence>
<feature type="transmembrane region" description="Helical" evidence="8">
    <location>
        <begin position="257"/>
        <end position="278"/>
    </location>
</feature>
<name>A0A9P1GEY5_9DINO</name>
<evidence type="ECO:0000256" key="3">
    <source>
        <dbReference type="ARBA" id="ARBA00022692"/>
    </source>
</evidence>
<proteinExistence type="predicted"/>
<accession>A0A9P1GEY5</accession>
<reference evidence="9" key="1">
    <citation type="submission" date="2022-10" db="EMBL/GenBank/DDBJ databases">
        <authorList>
            <person name="Chen Y."/>
            <person name="Dougan E. K."/>
            <person name="Chan C."/>
            <person name="Rhodes N."/>
            <person name="Thang M."/>
        </authorList>
    </citation>
    <scope>NUCLEOTIDE SEQUENCE</scope>
</reference>
<organism evidence="9">
    <name type="scientific">Cladocopium goreaui</name>
    <dbReference type="NCBI Taxonomy" id="2562237"/>
    <lineage>
        <taxon>Eukaryota</taxon>
        <taxon>Sar</taxon>
        <taxon>Alveolata</taxon>
        <taxon>Dinophyceae</taxon>
        <taxon>Suessiales</taxon>
        <taxon>Symbiodiniaceae</taxon>
        <taxon>Cladocopium</taxon>
    </lineage>
</organism>
<dbReference type="GO" id="GO:0005254">
    <property type="term" value="F:chloride channel activity"/>
    <property type="evidence" value="ECO:0007669"/>
    <property type="project" value="InterPro"/>
</dbReference>
<keyword evidence="4 8" id="KW-1133">Transmembrane helix</keyword>
<evidence type="ECO:0000256" key="5">
    <source>
        <dbReference type="ARBA" id="ARBA00023065"/>
    </source>
</evidence>
<dbReference type="InterPro" id="IPR044669">
    <property type="entry name" value="YneE/VCCN1/2-like"/>
</dbReference>
<keyword evidence="2" id="KW-0813">Transport</keyword>
<comment type="caution">
    <text evidence="9">The sequence shown here is derived from an EMBL/GenBank/DDBJ whole genome shotgun (WGS) entry which is preliminary data.</text>
</comment>
<evidence type="ECO:0000256" key="2">
    <source>
        <dbReference type="ARBA" id="ARBA00022448"/>
    </source>
</evidence>
<keyword evidence="6 8" id="KW-0472">Membrane</keyword>
<dbReference type="Proteomes" id="UP001152797">
    <property type="component" value="Unassembled WGS sequence"/>
</dbReference>
<evidence type="ECO:0000256" key="8">
    <source>
        <dbReference type="SAM" id="Phobius"/>
    </source>
</evidence>
<dbReference type="Pfam" id="PF25539">
    <property type="entry name" value="Bestrophin_2"/>
    <property type="match status" value="1"/>
</dbReference>
<evidence type="ECO:0000256" key="1">
    <source>
        <dbReference type="ARBA" id="ARBA00004141"/>
    </source>
</evidence>
<feature type="compositionally biased region" description="Acidic residues" evidence="7">
    <location>
        <begin position="391"/>
        <end position="401"/>
    </location>
</feature>
<comment type="subcellular location">
    <subcellularLocation>
        <location evidence="1">Membrane</location>
        <topology evidence="1">Multi-pass membrane protein</topology>
    </subcellularLocation>
</comment>
<dbReference type="OrthoDB" id="1368at2759"/>
<feature type="region of interest" description="Disordered" evidence="7">
    <location>
        <begin position="372"/>
        <end position="401"/>
    </location>
</feature>
<gene>
    <name evidence="9" type="ORF">C1SCF055_LOCUS35831</name>
</gene>
<keyword evidence="3 8" id="KW-0812">Transmembrane</keyword>
<sequence length="549" mass="62018">MIHYGHGTWGMAVLFRLKGSVIPKALVWSVPCALLTIGLHIFLRDTMVEAMGAAGAEGIDTIWSGYNFILGFLIVFRSNQAYSRFWESVSLTHKIRGQWTNAYSSLLAFCSPDPAKKEAVNHFREYLLRLMSLLHCYALHQVCELADDRLEVVDLSGLSPDTVEFLHSCESSDRAETVMLWIEKLIVESDRNKLFEVAPPVLTRAFAELSAGMVNMCELRKITEVPFPFPYSQFLSYMMVLQWLASPVVASQLISKWWWAGAAIWLLSTSYWTLFYIAQEIDMPFGEDSNDLPVELLQHQFNENLLHLSSARSYVLPDFVSAVSVKRTTAMSMTRQTLRASRLQTSFPKLKKALEQQLEREEMAEEALELERSGQWHWQSHPRRTQQVPEEPQEPLEDTEDEEVGIEPTADPVFVSAQGIKTVVGPRALEAASRRGITLQDPVGLEVLQEILMEAVDGSCEPEDVVALVAAAAESEVSTSSRSDELSLNELMRRLKDLSAKVQTSSASLSQEEFEVPWHMKVKERSESLNQLIHALSGTLRRPPVRWDV</sequence>
<dbReference type="EMBL" id="CAMXCT010004857">
    <property type="protein sequence ID" value="CAI4010573.1"/>
    <property type="molecule type" value="Genomic_DNA"/>
</dbReference>
<protein>
    <submittedName>
        <fullName evidence="11">Voltage-dependent anion channel-forming protein sll1024</fullName>
    </submittedName>
</protein>
<dbReference type="AlphaFoldDB" id="A0A9P1GEY5"/>
<evidence type="ECO:0000313" key="11">
    <source>
        <dbReference type="EMBL" id="CAL4797885.1"/>
    </source>
</evidence>
<reference evidence="10" key="2">
    <citation type="submission" date="2024-04" db="EMBL/GenBank/DDBJ databases">
        <authorList>
            <person name="Chen Y."/>
            <person name="Shah S."/>
            <person name="Dougan E. K."/>
            <person name="Thang M."/>
            <person name="Chan C."/>
        </authorList>
    </citation>
    <scope>NUCLEOTIDE SEQUENCE [LARGE SCALE GENOMIC DNA]</scope>
</reference>
<dbReference type="PANTHER" id="PTHR33281">
    <property type="entry name" value="UPF0187 PROTEIN YNEE"/>
    <property type="match status" value="1"/>
</dbReference>
<evidence type="ECO:0000256" key="6">
    <source>
        <dbReference type="ARBA" id="ARBA00023136"/>
    </source>
</evidence>
<dbReference type="PANTHER" id="PTHR33281:SF20">
    <property type="match status" value="1"/>
</dbReference>
<evidence type="ECO:0000313" key="9">
    <source>
        <dbReference type="EMBL" id="CAI4010573.1"/>
    </source>
</evidence>
<keyword evidence="5" id="KW-0406">Ion transport</keyword>